<dbReference type="InterPro" id="IPR029058">
    <property type="entry name" value="AB_hydrolase_fold"/>
</dbReference>
<dbReference type="InterPro" id="IPR000073">
    <property type="entry name" value="AB_hydrolase_1"/>
</dbReference>
<dbReference type="PANTHER" id="PTHR43433">
    <property type="entry name" value="HYDROLASE, ALPHA/BETA FOLD FAMILY PROTEIN"/>
    <property type="match status" value="1"/>
</dbReference>
<dbReference type="EMBL" id="PTIZ01000002">
    <property type="protein sequence ID" value="PPK77460.1"/>
    <property type="molecule type" value="Genomic_DNA"/>
</dbReference>
<organism evidence="2 3">
    <name type="scientific">Methylobacter tundripaludum</name>
    <dbReference type="NCBI Taxonomy" id="173365"/>
    <lineage>
        <taxon>Bacteria</taxon>
        <taxon>Pseudomonadati</taxon>
        <taxon>Pseudomonadota</taxon>
        <taxon>Gammaproteobacteria</taxon>
        <taxon>Methylococcales</taxon>
        <taxon>Methylococcaceae</taxon>
        <taxon>Methylobacter</taxon>
    </lineage>
</organism>
<evidence type="ECO:0000313" key="3">
    <source>
        <dbReference type="Proteomes" id="UP000240010"/>
    </source>
</evidence>
<dbReference type="AlphaFoldDB" id="A0A2S6HJ25"/>
<dbReference type="Pfam" id="PF00561">
    <property type="entry name" value="Abhydrolase_1"/>
    <property type="match status" value="1"/>
</dbReference>
<dbReference type="InterPro" id="IPR050471">
    <property type="entry name" value="AB_hydrolase"/>
</dbReference>
<proteinExistence type="predicted"/>
<evidence type="ECO:0000313" key="2">
    <source>
        <dbReference type="EMBL" id="PPK77460.1"/>
    </source>
</evidence>
<dbReference type="PANTHER" id="PTHR43433:SF5">
    <property type="entry name" value="AB HYDROLASE-1 DOMAIN-CONTAINING PROTEIN"/>
    <property type="match status" value="1"/>
</dbReference>
<comment type="caution">
    <text evidence="2">The sequence shown here is derived from an EMBL/GenBank/DDBJ whole genome shotgun (WGS) entry which is preliminary data.</text>
</comment>
<dbReference type="Gene3D" id="3.40.50.1820">
    <property type="entry name" value="alpha/beta hydrolase"/>
    <property type="match status" value="1"/>
</dbReference>
<gene>
    <name evidence="2" type="ORF">B0F87_102575</name>
</gene>
<accession>A0A2S6HJ25</accession>
<dbReference type="SUPFAM" id="SSF53474">
    <property type="entry name" value="alpha/beta-Hydrolases"/>
    <property type="match status" value="1"/>
</dbReference>
<reference evidence="2 3" key="1">
    <citation type="submission" date="2018-02" db="EMBL/GenBank/DDBJ databases">
        <title>Subsurface microbial communities from deep shales in Ohio and West Virginia, USA.</title>
        <authorList>
            <person name="Wrighton K."/>
        </authorList>
    </citation>
    <scope>NUCLEOTIDE SEQUENCE [LARGE SCALE GENOMIC DNA]</scope>
    <source>
        <strain evidence="2 3">OWC-DMM</strain>
    </source>
</reference>
<protein>
    <submittedName>
        <fullName evidence="2">Pimeloyl-ACP methyl ester carboxylesterase</fullName>
    </submittedName>
</protein>
<evidence type="ECO:0000259" key="1">
    <source>
        <dbReference type="Pfam" id="PF00561"/>
    </source>
</evidence>
<name>A0A2S6HJ25_9GAMM</name>
<feature type="domain" description="AB hydrolase-1" evidence="1">
    <location>
        <begin position="20"/>
        <end position="264"/>
    </location>
</feature>
<sequence length="287" mass="31805">MYQLEHSLNFSQFGSDNGKTVIYFHGAPGAPEECAIFDLYAKEQGLTFICFDRFSGDYSIAGEAYYQFLAQEISKQAGGKEFDVIGFSIGAFIALQTCRYLGNEVRSLHLISAAAPLDAGGFLETMAGKRVFQLAKTVPILFVLLSYWQGLLALLFPNALFRLLFASVAGDDKALSVDRAFQSGITQVLRSCFIGRVRGYVRDIRAYVQPWKDRLSDIGVNTHIWHGAEDNWSPVAMAEYLASMIPGCTSTEIFNDLSHYSCLYRAAPEICRQLGAASDDLRSPPIR</sequence>
<dbReference type="Proteomes" id="UP000240010">
    <property type="component" value="Unassembled WGS sequence"/>
</dbReference>